<gene>
    <name evidence="4" type="ORF">B5807_05170</name>
</gene>
<dbReference type="InParanoid" id="A0A1Y2M291"/>
<evidence type="ECO:0008006" key="6">
    <source>
        <dbReference type="Google" id="ProtNLM"/>
    </source>
</evidence>
<dbReference type="PANTHER" id="PTHR43779">
    <property type="entry name" value="DIOXYGENASE RV0097-RELATED"/>
    <property type="match status" value="1"/>
</dbReference>
<dbReference type="STRING" id="105696.A0A1Y2M291"/>
<accession>A0A1Y2M291</accession>
<proteinExistence type="predicted"/>
<keyword evidence="3" id="KW-0408">Iron</keyword>
<dbReference type="PANTHER" id="PTHR43779:SF2">
    <property type="entry name" value="ALPHA-KETOGLUTARATE-DEPENDENT XANTHINE DIOXYGENASE XAN1"/>
    <property type="match status" value="1"/>
</dbReference>
<dbReference type="Proteomes" id="UP000193240">
    <property type="component" value="Unassembled WGS sequence"/>
</dbReference>
<dbReference type="GO" id="GO:0016491">
    <property type="term" value="F:oxidoreductase activity"/>
    <property type="evidence" value="ECO:0007669"/>
    <property type="project" value="UniProtKB-KW"/>
</dbReference>
<keyword evidence="5" id="KW-1185">Reference proteome</keyword>
<organism evidence="4 5">
    <name type="scientific">Epicoccum nigrum</name>
    <name type="common">Soil fungus</name>
    <name type="synonym">Epicoccum purpurascens</name>
    <dbReference type="NCBI Taxonomy" id="105696"/>
    <lineage>
        <taxon>Eukaryota</taxon>
        <taxon>Fungi</taxon>
        <taxon>Dikarya</taxon>
        <taxon>Ascomycota</taxon>
        <taxon>Pezizomycotina</taxon>
        <taxon>Dothideomycetes</taxon>
        <taxon>Pleosporomycetidae</taxon>
        <taxon>Pleosporales</taxon>
        <taxon>Pleosporineae</taxon>
        <taxon>Didymellaceae</taxon>
        <taxon>Epicoccum</taxon>
    </lineage>
</organism>
<dbReference type="SUPFAM" id="SSF51197">
    <property type="entry name" value="Clavaminate synthase-like"/>
    <property type="match status" value="1"/>
</dbReference>
<evidence type="ECO:0000256" key="3">
    <source>
        <dbReference type="ARBA" id="ARBA00023004"/>
    </source>
</evidence>
<dbReference type="InterPro" id="IPR051178">
    <property type="entry name" value="TfdA_dioxygenase"/>
</dbReference>
<evidence type="ECO:0000313" key="5">
    <source>
        <dbReference type="Proteomes" id="UP000193240"/>
    </source>
</evidence>
<reference evidence="4 5" key="1">
    <citation type="journal article" date="2017" name="Genome Announc.">
        <title>Genome sequence of the saprophytic ascomycete Epicoccum nigrum ICMP 19927 strain isolated from New Zealand.</title>
        <authorList>
            <person name="Fokin M."/>
            <person name="Fleetwood D."/>
            <person name="Weir B.S."/>
            <person name="Villas-Boas S.G."/>
        </authorList>
    </citation>
    <scope>NUCLEOTIDE SEQUENCE [LARGE SCALE GENOMIC DNA]</scope>
    <source>
        <strain evidence="4 5">ICMP 19927</strain>
    </source>
</reference>
<comment type="cofactor">
    <cofactor evidence="1">
        <name>Fe(2+)</name>
        <dbReference type="ChEBI" id="CHEBI:29033"/>
    </cofactor>
</comment>
<keyword evidence="2" id="KW-0560">Oxidoreductase</keyword>
<evidence type="ECO:0000256" key="1">
    <source>
        <dbReference type="ARBA" id="ARBA00001954"/>
    </source>
</evidence>
<dbReference type="Gene3D" id="3.60.130.10">
    <property type="entry name" value="Clavaminate synthase-like"/>
    <property type="match status" value="1"/>
</dbReference>
<sequence length="164" mass="17781">MSSNSLSPQQSLVVTPMAKTASEKHDFGTVIENLDLENIDDASIQALAEAIWMHKLLVVKGQQKLSPIKEWELATRFDPEATLVTPHGDLKTFNSQGGLLSRGRDVYGVPEAENVRIIGKGYQGKDHVGLKNTTILKEPAHFGTTTSCPTITSPLVILDSNDGT</sequence>
<evidence type="ECO:0000313" key="4">
    <source>
        <dbReference type="EMBL" id="OSS50240.1"/>
    </source>
</evidence>
<evidence type="ECO:0000256" key="2">
    <source>
        <dbReference type="ARBA" id="ARBA00023002"/>
    </source>
</evidence>
<dbReference type="AlphaFoldDB" id="A0A1Y2M291"/>
<dbReference type="InterPro" id="IPR042098">
    <property type="entry name" value="TauD-like_sf"/>
</dbReference>
<dbReference type="EMBL" id="KZ107842">
    <property type="protein sequence ID" value="OSS50240.1"/>
    <property type="molecule type" value="Genomic_DNA"/>
</dbReference>
<protein>
    <recommendedName>
        <fullName evidence="6">TauD/TfdA-like domain-containing protein</fullName>
    </recommendedName>
</protein>
<name>A0A1Y2M291_EPING</name>